<evidence type="ECO:0000256" key="6">
    <source>
        <dbReference type="ARBA" id="ARBA00005159"/>
    </source>
</evidence>
<comment type="function">
    <text evidence="4">Catalyzes ATP-dependent phosphorylation of adenosylcobinamide and addition of GMP to adenosylcobinamide phosphate.</text>
</comment>
<dbReference type="UniPathway" id="UPA00148">
    <property type="reaction ID" value="UER00236"/>
</dbReference>
<comment type="catalytic activity">
    <reaction evidence="2">
        <text>adenosylcob(III)inamide phosphate + GTP + H(+) = adenosylcob(III)inamide-GDP + diphosphate</text>
        <dbReference type="Rhea" id="RHEA:22712"/>
        <dbReference type="ChEBI" id="CHEBI:15378"/>
        <dbReference type="ChEBI" id="CHEBI:33019"/>
        <dbReference type="ChEBI" id="CHEBI:37565"/>
        <dbReference type="ChEBI" id="CHEBI:58502"/>
        <dbReference type="ChEBI" id="CHEBI:60487"/>
        <dbReference type="EC" id="2.7.7.62"/>
    </reaction>
</comment>
<evidence type="ECO:0000256" key="11">
    <source>
        <dbReference type="ARBA" id="ARBA00022679"/>
    </source>
</evidence>
<evidence type="ECO:0000256" key="14">
    <source>
        <dbReference type="ARBA" id="ARBA00022840"/>
    </source>
</evidence>
<reference evidence="21 23" key="2">
    <citation type="submission" date="2016-10" db="EMBL/GenBank/DDBJ databases">
        <authorList>
            <person name="de Groot N.N."/>
        </authorList>
    </citation>
    <scope>NUCLEOTIDE SEQUENCE [LARGE SCALE GENOMIC DNA]</scope>
    <source>
        <strain evidence="21 23">DSM 25947</strain>
    </source>
</reference>
<organism evidence="21 23">
    <name type="scientific">Draconibacterium orientale</name>
    <dbReference type="NCBI Taxonomy" id="1168034"/>
    <lineage>
        <taxon>Bacteria</taxon>
        <taxon>Pseudomonadati</taxon>
        <taxon>Bacteroidota</taxon>
        <taxon>Bacteroidia</taxon>
        <taxon>Marinilabiliales</taxon>
        <taxon>Prolixibacteraceae</taxon>
        <taxon>Draconibacterium</taxon>
    </lineage>
</organism>
<gene>
    <name evidence="20" type="ORF">FH5T_13750</name>
    <name evidence="21" type="ORF">SAMN05444285_13220</name>
</gene>
<keyword evidence="14" id="KW-0067">ATP-binding</keyword>
<feature type="binding site" evidence="19">
    <location>
        <position position="62"/>
    </location>
    <ligand>
        <name>GTP</name>
        <dbReference type="ChEBI" id="CHEBI:37565"/>
    </ligand>
</feature>
<protein>
    <recommendedName>
        <fullName evidence="16">Adenosylcobinamide kinase</fullName>
        <ecNumber evidence="8">2.7.1.156</ecNumber>
        <ecNumber evidence="9">2.7.7.62</ecNumber>
    </recommendedName>
    <alternativeName>
        <fullName evidence="17">Adenosylcobinamide-phosphate guanylyltransferase</fullName>
    </alternativeName>
</protein>
<dbReference type="GO" id="GO:0043752">
    <property type="term" value="F:adenosylcobinamide kinase activity"/>
    <property type="evidence" value="ECO:0007669"/>
    <property type="project" value="UniProtKB-EC"/>
</dbReference>
<evidence type="ECO:0000256" key="7">
    <source>
        <dbReference type="ARBA" id="ARBA00007490"/>
    </source>
</evidence>
<feature type="binding site" evidence="19">
    <location>
        <begin position="9"/>
        <end position="16"/>
    </location>
    <ligand>
        <name>GTP</name>
        <dbReference type="ChEBI" id="CHEBI:37565"/>
    </ligand>
</feature>
<dbReference type="GO" id="GO:0005524">
    <property type="term" value="F:ATP binding"/>
    <property type="evidence" value="ECO:0007669"/>
    <property type="project" value="UniProtKB-KW"/>
</dbReference>
<feature type="binding site" evidence="19">
    <location>
        <position position="80"/>
    </location>
    <ligand>
        <name>GTP</name>
        <dbReference type="ChEBI" id="CHEBI:37565"/>
    </ligand>
</feature>
<evidence type="ECO:0000256" key="17">
    <source>
        <dbReference type="ARBA" id="ARBA00030571"/>
    </source>
</evidence>
<evidence type="ECO:0000313" key="21">
    <source>
        <dbReference type="EMBL" id="SET96473.1"/>
    </source>
</evidence>
<dbReference type="KEGG" id="dori:FH5T_13750"/>
<dbReference type="Proteomes" id="UP000181981">
    <property type="component" value="Unassembled WGS sequence"/>
</dbReference>
<dbReference type="RefSeq" id="WP_051567872.1">
    <property type="nucleotide sequence ID" value="NZ_FOHT01000032.1"/>
</dbReference>
<comment type="catalytic activity">
    <reaction evidence="3">
        <text>adenosylcob(III)inamide + GTP = adenosylcob(III)inamide phosphate + GDP + H(+)</text>
        <dbReference type="Rhea" id="RHEA:15765"/>
        <dbReference type="ChEBI" id="CHEBI:2480"/>
        <dbReference type="ChEBI" id="CHEBI:15378"/>
        <dbReference type="ChEBI" id="CHEBI:37565"/>
        <dbReference type="ChEBI" id="CHEBI:58189"/>
        <dbReference type="ChEBI" id="CHEBI:58502"/>
        <dbReference type="EC" id="2.7.1.156"/>
    </reaction>
</comment>
<evidence type="ECO:0000313" key="22">
    <source>
        <dbReference type="Proteomes" id="UP000023772"/>
    </source>
</evidence>
<evidence type="ECO:0000256" key="1">
    <source>
        <dbReference type="ARBA" id="ARBA00000312"/>
    </source>
</evidence>
<dbReference type="CDD" id="cd00544">
    <property type="entry name" value="CobU"/>
    <property type="match status" value="1"/>
</dbReference>
<keyword evidence="11 21" id="KW-0808">Transferase</keyword>
<dbReference type="SUPFAM" id="SSF52540">
    <property type="entry name" value="P-loop containing nucleoside triphosphate hydrolases"/>
    <property type="match status" value="1"/>
</dbReference>
<keyword evidence="22" id="KW-1185">Reference proteome</keyword>
<evidence type="ECO:0000256" key="2">
    <source>
        <dbReference type="ARBA" id="ARBA00000711"/>
    </source>
</evidence>
<dbReference type="EMBL" id="FOHT01000032">
    <property type="protein sequence ID" value="SET96473.1"/>
    <property type="molecule type" value="Genomic_DNA"/>
</dbReference>
<sequence length="190" mass="21922">MAQITFITGGQRSGKSSFAQKRAEENSDAPVYLATAHIWDEDFHRRVKRHQSDRGEQWQTIEEEIEISKHDLAGKTVMLDCITLWLTNIFYRNNNDVDASLELAKREWDRFIKQEMELFVVSNELGMGVHPENEIARKFADLQGWMNQYIAKSANDVFLMVSGIPVQVKRQKAKSRKVKVGRSELKIGHS</sequence>
<dbReference type="GO" id="GO:0005525">
    <property type="term" value="F:GTP binding"/>
    <property type="evidence" value="ECO:0007669"/>
    <property type="project" value="UniProtKB-KW"/>
</dbReference>
<accession>X5DYP4</accession>
<keyword evidence="10" id="KW-0169">Cobalamin biosynthesis</keyword>
<comment type="pathway">
    <text evidence="5">Cofactor biosynthesis; adenosylcobalamin biosynthesis; adenosylcobalamin from cob(II)yrinate a,c-diamide: step 6/7.</text>
</comment>
<evidence type="ECO:0000256" key="18">
    <source>
        <dbReference type="PIRSR" id="PIRSR006135-1"/>
    </source>
</evidence>
<evidence type="ECO:0000256" key="16">
    <source>
        <dbReference type="ARBA" id="ARBA00029570"/>
    </source>
</evidence>
<keyword evidence="15 19" id="KW-0342">GTP-binding</keyword>
<proteinExistence type="inferred from homology"/>
<dbReference type="Gene3D" id="3.40.50.300">
    <property type="entry name" value="P-loop containing nucleotide triphosphate hydrolases"/>
    <property type="match status" value="1"/>
</dbReference>
<dbReference type="PANTHER" id="PTHR34848:SF1">
    <property type="entry name" value="BIFUNCTIONAL ADENOSYLCOBALAMIN BIOSYNTHESIS PROTEIN COBU"/>
    <property type="match status" value="1"/>
</dbReference>
<evidence type="ECO:0000256" key="10">
    <source>
        <dbReference type="ARBA" id="ARBA00022573"/>
    </source>
</evidence>
<dbReference type="PIRSF" id="PIRSF006135">
    <property type="entry name" value="CobU"/>
    <property type="match status" value="1"/>
</dbReference>
<keyword evidence="12 19" id="KW-0547">Nucleotide-binding</keyword>
<name>X5DYP4_9BACT</name>
<keyword evidence="21" id="KW-0548">Nucleotidyltransferase</keyword>
<dbReference type="HOGENOM" id="CLU_094161_0_0_10"/>
<evidence type="ECO:0000256" key="8">
    <source>
        <dbReference type="ARBA" id="ARBA00012016"/>
    </source>
</evidence>
<evidence type="ECO:0000256" key="3">
    <source>
        <dbReference type="ARBA" id="ARBA00001522"/>
    </source>
</evidence>
<dbReference type="InterPro" id="IPR003203">
    <property type="entry name" value="CobU/CobP"/>
</dbReference>
<dbReference type="STRING" id="1168034.FH5T_13750"/>
<evidence type="ECO:0000313" key="20">
    <source>
        <dbReference type="EMBL" id="AHW60330.1"/>
    </source>
</evidence>
<evidence type="ECO:0000256" key="12">
    <source>
        <dbReference type="ARBA" id="ARBA00022741"/>
    </source>
</evidence>
<dbReference type="NCBIfam" id="NF004469">
    <property type="entry name" value="PRK05800.1"/>
    <property type="match status" value="1"/>
</dbReference>
<dbReference type="InterPro" id="IPR027417">
    <property type="entry name" value="P-loop_NTPase"/>
</dbReference>
<evidence type="ECO:0000256" key="9">
    <source>
        <dbReference type="ARBA" id="ARBA00012523"/>
    </source>
</evidence>
<dbReference type="GO" id="GO:0008820">
    <property type="term" value="F:cobinamide phosphate guanylyltransferase activity"/>
    <property type="evidence" value="ECO:0007669"/>
    <property type="project" value="UniProtKB-EC"/>
</dbReference>
<dbReference type="AlphaFoldDB" id="X5DYP4"/>
<comment type="pathway">
    <text evidence="6">Cofactor biosynthesis; adenosylcobalamin biosynthesis; adenosylcobalamin from cob(II)yrinate a,c-diamide: step 5/7.</text>
</comment>
<reference evidence="20 22" key="1">
    <citation type="submission" date="2014-03" db="EMBL/GenBank/DDBJ databases">
        <title>Complete genome sequence of a deeply braunched marine Bacteroidia bacterium Draconibacterium orientale type strain FH5T.</title>
        <authorList>
            <person name="Li X."/>
            <person name="Wang X."/>
            <person name="Xie Z."/>
            <person name="Du Z."/>
            <person name="Chen G."/>
        </authorList>
    </citation>
    <scope>NUCLEOTIDE SEQUENCE [LARGE SCALE GENOMIC DNA]</scope>
    <source>
        <strain evidence="20 22">FH5</strain>
    </source>
</reference>
<feature type="binding site" evidence="19">
    <location>
        <begin position="34"/>
        <end position="36"/>
    </location>
    <ligand>
        <name>GTP</name>
        <dbReference type="ChEBI" id="CHEBI:37565"/>
    </ligand>
</feature>
<evidence type="ECO:0000256" key="4">
    <source>
        <dbReference type="ARBA" id="ARBA00003889"/>
    </source>
</evidence>
<dbReference type="OrthoDB" id="9799422at2"/>
<dbReference type="Pfam" id="PF02283">
    <property type="entry name" value="CobU"/>
    <property type="match status" value="1"/>
</dbReference>
<evidence type="ECO:0000313" key="23">
    <source>
        <dbReference type="Proteomes" id="UP000181981"/>
    </source>
</evidence>
<evidence type="ECO:0000256" key="13">
    <source>
        <dbReference type="ARBA" id="ARBA00022777"/>
    </source>
</evidence>
<evidence type="ECO:0000256" key="15">
    <source>
        <dbReference type="ARBA" id="ARBA00023134"/>
    </source>
</evidence>
<dbReference type="EC" id="2.7.7.62" evidence="9"/>
<feature type="active site" description="GMP-histidine intermediate" evidence="18">
    <location>
        <position position="50"/>
    </location>
</feature>
<evidence type="ECO:0000256" key="19">
    <source>
        <dbReference type="PIRSR" id="PIRSR006135-2"/>
    </source>
</evidence>
<dbReference type="eggNOG" id="COG2087">
    <property type="taxonomic scope" value="Bacteria"/>
</dbReference>
<evidence type="ECO:0000256" key="5">
    <source>
        <dbReference type="ARBA" id="ARBA00004692"/>
    </source>
</evidence>
<dbReference type="PANTHER" id="PTHR34848">
    <property type="match status" value="1"/>
</dbReference>
<dbReference type="GO" id="GO:0009236">
    <property type="term" value="P:cobalamin biosynthetic process"/>
    <property type="evidence" value="ECO:0007669"/>
    <property type="project" value="UniProtKB-UniPathway"/>
</dbReference>
<keyword evidence="13 21" id="KW-0418">Kinase</keyword>
<dbReference type="Proteomes" id="UP000023772">
    <property type="component" value="Chromosome"/>
</dbReference>
<comment type="catalytic activity">
    <reaction evidence="1">
        <text>adenosylcob(III)inamide + ATP = adenosylcob(III)inamide phosphate + ADP + H(+)</text>
        <dbReference type="Rhea" id="RHEA:15769"/>
        <dbReference type="ChEBI" id="CHEBI:2480"/>
        <dbReference type="ChEBI" id="CHEBI:15378"/>
        <dbReference type="ChEBI" id="CHEBI:30616"/>
        <dbReference type="ChEBI" id="CHEBI:58502"/>
        <dbReference type="ChEBI" id="CHEBI:456216"/>
        <dbReference type="EC" id="2.7.1.156"/>
    </reaction>
</comment>
<dbReference type="EMBL" id="CP007451">
    <property type="protein sequence ID" value="AHW60330.1"/>
    <property type="molecule type" value="Genomic_DNA"/>
</dbReference>
<dbReference type="EC" id="2.7.1.156" evidence="8"/>
<comment type="similarity">
    <text evidence="7">Belongs to the CobU/CobP family.</text>
</comment>